<dbReference type="InterPro" id="IPR015421">
    <property type="entry name" value="PyrdxlP-dep_Trfase_major"/>
</dbReference>
<protein>
    <recommendedName>
        <fullName evidence="4">Acetylornithine aminotransferase</fullName>
        <shortName evidence="4">ACOAT</shortName>
        <ecNumber evidence="4">2.6.1.11</ecNumber>
    </recommendedName>
</protein>
<dbReference type="GO" id="GO:0030170">
    <property type="term" value="F:pyridoxal phosphate binding"/>
    <property type="evidence" value="ECO:0007669"/>
    <property type="project" value="InterPro"/>
</dbReference>
<feature type="modified residue" description="N6-(pyridoxal phosphate)lysine" evidence="4">
    <location>
        <position position="251"/>
    </location>
</feature>
<feature type="binding site" evidence="4">
    <location>
        <position position="279"/>
    </location>
    <ligand>
        <name>N(2)-acetyl-L-ornithine</name>
        <dbReference type="ChEBI" id="CHEBI:57805"/>
    </ligand>
</feature>
<dbReference type="UniPathway" id="UPA00068">
    <property type="reaction ID" value="UER00109"/>
</dbReference>
<evidence type="ECO:0000256" key="1">
    <source>
        <dbReference type="ARBA" id="ARBA00022576"/>
    </source>
</evidence>
<comment type="catalytic activity">
    <reaction evidence="4">
        <text>N(2)-acetyl-L-ornithine + 2-oxoglutarate = N-acetyl-L-glutamate 5-semialdehyde + L-glutamate</text>
        <dbReference type="Rhea" id="RHEA:18049"/>
        <dbReference type="ChEBI" id="CHEBI:16810"/>
        <dbReference type="ChEBI" id="CHEBI:29123"/>
        <dbReference type="ChEBI" id="CHEBI:29985"/>
        <dbReference type="ChEBI" id="CHEBI:57805"/>
        <dbReference type="EC" id="2.6.1.11"/>
    </reaction>
</comment>
<dbReference type="FunFam" id="3.40.640.10:FF:000004">
    <property type="entry name" value="Acetylornithine aminotransferase"/>
    <property type="match status" value="1"/>
</dbReference>
<evidence type="ECO:0000256" key="2">
    <source>
        <dbReference type="ARBA" id="ARBA00022679"/>
    </source>
</evidence>
<dbReference type="EMBL" id="UGSP01000001">
    <property type="protein sequence ID" value="SUB23986.1"/>
    <property type="molecule type" value="Genomic_DNA"/>
</dbReference>
<keyword evidence="3 4" id="KW-0663">Pyridoxal phosphate</keyword>
<proteinExistence type="inferred from homology"/>
<dbReference type="SUPFAM" id="SSF53383">
    <property type="entry name" value="PLP-dependent transferases"/>
    <property type="match status" value="1"/>
</dbReference>
<name>A0A379AQK7_AVIAV</name>
<sequence length="400" mass="43602">MSAYNRQTFDEVMIQNYAPAEFIPVKGKGSRVWDQQGREYIDFTSGIAVNALGHCPDEIVAVLKEQGETLWHSSNWFTSEPTLQLATKLVQKTFADRVMFVNSGAEANEAALKLARRYAVDHFGTQKSKIIAFKQSFHGRTLFTVSVGGQAKYSDGFGPKPADIIHVPFNDLAAVKAVIDDHTCAVIVEPIQGESGVKPADPAFLQGLRQLCDENNASLIFDEVQTGLSRTGYLYAYMKYGVVPDILTSAKALGNGFPIGAMLTTHEIAKSFSVGVHGTTFGGNPLACAVASKVVDILSDTKFLAKIHRTSELFMQKLAELNQALNLFSEIRGEGLLIGAELNTNYQGKASEFVKSAAKNGLMILVAGPDVLRFAPALNISDEELQEGFVRLEKTLREMV</sequence>
<feature type="binding site" evidence="4">
    <location>
        <begin position="104"/>
        <end position="105"/>
    </location>
    <ligand>
        <name>pyridoxal 5'-phosphate</name>
        <dbReference type="ChEBI" id="CHEBI:597326"/>
    </ligand>
</feature>
<evidence type="ECO:0000313" key="6">
    <source>
        <dbReference type="Proteomes" id="UP000255098"/>
    </source>
</evidence>
<dbReference type="GO" id="GO:0003992">
    <property type="term" value="F:N2-acetyl-L-ornithine:2-oxoglutarate 5-aminotransferase activity"/>
    <property type="evidence" value="ECO:0007669"/>
    <property type="project" value="UniProtKB-UniRule"/>
</dbReference>
<dbReference type="PANTHER" id="PTHR11986">
    <property type="entry name" value="AMINOTRANSFERASE CLASS III"/>
    <property type="match status" value="1"/>
</dbReference>
<dbReference type="HAMAP" id="MF_01107">
    <property type="entry name" value="ArgD_aminotrans_3"/>
    <property type="match status" value="1"/>
</dbReference>
<evidence type="ECO:0000313" key="5">
    <source>
        <dbReference type="EMBL" id="SUB23986.1"/>
    </source>
</evidence>
<organism evidence="5 6">
    <name type="scientific">Avibacterium avium</name>
    <name type="common">Pasteurella avium</name>
    <dbReference type="NCBI Taxonomy" id="751"/>
    <lineage>
        <taxon>Bacteria</taxon>
        <taxon>Pseudomonadati</taxon>
        <taxon>Pseudomonadota</taxon>
        <taxon>Gammaproteobacteria</taxon>
        <taxon>Pasteurellales</taxon>
        <taxon>Pasteurellaceae</taxon>
        <taxon>Avibacterium</taxon>
    </lineage>
</organism>
<dbReference type="GO" id="GO:0042802">
    <property type="term" value="F:identical protein binding"/>
    <property type="evidence" value="ECO:0007669"/>
    <property type="project" value="TreeGrafter"/>
</dbReference>
<dbReference type="PIRSF" id="PIRSF000521">
    <property type="entry name" value="Transaminase_4ab_Lys_Orn"/>
    <property type="match status" value="1"/>
</dbReference>
<dbReference type="NCBIfam" id="NF002325">
    <property type="entry name" value="PRK01278.1"/>
    <property type="match status" value="1"/>
</dbReference>
<keyword evidence="4" id="KW-0055">Arginine biosynthesis</keyword>
<dbReference type="Proteomes" id="UP000255098">
    <property type="component" value="Unassembled WGS sequence"/>
</dbReference>
<dbReference type="NCBIfam" id="TIGR03246">
    <property type="entry name" value="arg_catab_astC"/>
    <property type="match status" value="1"/>
</dbReference>
<reference evidence="5 6" key="1">
    <citation type="submission" date="2018-06" db="EMBL/GenBank/DDBJ databases">
        <authorList>
            <consortium name="Pathogen Informatics"/>
            <person name="Doyle S."/>
        </authorList>
    </citation>
    <scope>NUCLEOTIDE SEQUENCE [LARGE SCALE GENOMIC DNA]</scope>
    <source>
        <strain evidence="6">NCTC 11297</strain>
    </source>
</reference>
<dbReference type="RefSeq" id="WP_115249258.1">
    <property type="nucleotide sequence ID" value="NZ_UGSP01000001.1"/>
</dbReference>
<feature type="binding site" evidence="4">
    <location>
        <position position="280"/>
    </location>
    <ligand>
        <name>pyridoxal 5'-phosphate</name>
        <dbReference type="ChEBI" id="CHEBI:597326"/>
    </ligand>
</feature>
<dbReference type="EC" id="2.6.1.11" evidence="4"/>
<comment type="miscellaneous">
    <text evidence="4">May also have succinyldiaminopimelate aminotransferase activity, thus carrying out the corresponding step in lysine biosynthesis.</text>
</comment>
<dbReference type="InterPro" id="IPR049704">
    <property type="entry name" value="Aminotrans_3_PPA_site"/>
</dbReference>
<dbReference type="Gene3D" id="3.90.1150.10">
    <property type="entry name" value="Aspartate Aminotransferase, domain 1"/>
    <property type="match status" value="1"/>
</dbReference>
<dbReference type="InterPro" id="IPR050103">
    <property type="entry name" value="Class-III_PLP-dep_AT"/>
</dbReference>
<keyword evidence="4" id="KW-0963">Cytoplasm</keyword>
<dbReference type="NCBIfam" id="NF003468">
    <property type="entry name" value="PRK05093.1"/>
    <property type="match status" value="1"/>
</dbReference>
<comment type="cofactor">
    <cofactor evidence="4">
        <name>pyridoxal 5'-phosphate</name>
        <dbReference type="ChEBI" id="CHEBI:597326"/>
    </cofactor>
    <text evidence="4">Binds 1 pyridoxal phosphate per subunit.</text>
</comment>
<feature type="binding site" evidence="4">
    <location>
        <begin position="222"/>
        <end position="225"/>
    </location>
    <ligand>
        <name>pyridoxal 5'-phosphate</name>
        <dbReference type="ChEBI" id="CHEBI:597326"/>
    </ligand>
</feature>
<comment type="pathway">
    <text evidence="4">Amino-acid biosynthesis; L-arginine biosynthesis; N(2)-acetyl-L-ornithine from L-glutamate: step 4/4.</text>
</comment>
<dbReference type="NCBIfam" id="NF009047">
    <property type="entry name" value="PRK12381.1"/>
    <property type="match status" value="1"/>
</dbReference>
<keyword evidence="6" id="KW-1185">Reference proteome</keyword>
<dbReference type="InterPro" id="IPR015424">
    <property type="entry name" value="PyrdxlP-dep_Trfase"/>
</dbReference>
<dbReference type="InterPro" id="IPR017652">
    <property type="entry name" value="Ac/SucOrn_transaminase_bac"/>
</dbReference>
<feature type="binding site" evidence="4">
    <location>
        <position position="140"/>
    </location>
    <ligand>
        <name>N(2)-acetyl-L-ornithine</name>
        <dbReference type="ChEBI" id="CHEBI:57805"/>
    </ligand>
</feature>
<dbReference type="Pfam" id="PF00202">
    <property type="entry name" value="Aminotran_3"/>
    <property type="match status" value="1"/>
</dbReference>
<dbReference type="CDD" id="cd00610">
    <property type="entry name" value="OAT_like"/>
    <property type="match status" value="1"/>
</dbReference>
<dbReference type="PROSITE" id="PS00600">
    <property type="entry name" value="AA_TRANSFER_CLASS_3"/>
    <property type="match status" value="1"/>
</dbReference>
<dbReference type="InterPro" id="IPR005814">
    <property type="entry name" value="Aminotrans_3"/>
</dbReference>
<dbReference type="InterPro" id="IPR015422">
    <property type="entry name" value="PyrdxlP-dep_Trfase_small"/>
</dbReference>
<feature type="binding site" evidence="4">
    <location>
        <position position="137"/>
    </location>
    <ligand>
        <name>pyridoxal 5'-phosphate</name>
        <dbReference type="ChEBI" id="CHEBI:597326"/>
    </ligand>
</feature>
<dbReference type="GO" id="GO:0006526">
    <property type="term" value="P:L-arginine biosynthetic process"/>
    <property type="evidence" value="ECO:0007669"/>
    <property type="project" value="UniProtKB-UniRule"/>
</dbReference>
<dbReference type="AlphaFoldDB" id="A0A379AQK7"/>
<dbReference type="GeneID" id="300133221"/>
<evidence type="ECO:0000256" key="4">
    <source>
        <dbReference type="HAMAP-Rule" id="MF_01107"/>
    </source>
</evidence>
<dbReference type="InterPro" id="IPR004636">
    <property type="entry name" value="AcOrn/SuccOrn_fam"/>
</dbReference>
<dbReference type="NCBIfam" id="TIGR00707">
    <property type="entry name" value="argD"/>
    <property type="match status" value="1"/>
</dbReference>
<keyword evidence="4" id="KW-0028">Amino-acid biosynthesis</keyword>
<comment type="subunit">
    <text evidence="4">Homodimer.</text>
</comment>
<dbReference type="PANTHER" id="PTHR11986:SF113">
    <property type="entry name" value="SUCCINYLORNITHINE TRANSAMINASE"/>
    <property type="match status" value="1"/>
</dbReference>
<evidence type="ECO:0000256" key="3">
    <source>
        <dbReference type="ARBA" id="ARBA00022898"/>
    </source>
</evidence>
<keyword evidence="2 4" id="KW-0808">Transferase</keyword>
<dbReference type="GO" id="GO:0005737">
    <property type="term" value="C:cytoplasm"/>
    <property type="evidence" value="ECO:0007669"/>
    <property type="project" value="UniProtKB-SubCell"/>
</dbReference>
<accession>A0A379AQK7</accession>
<keyword evidence="1 4" id="KW-0032">Aminotransferase</keyword>
<comment type="subcellular location">
    <subcellularLocation>
        <location evidence="4">Cytoplasm</location>
    </subcellularLocation>
</comment>
<dbReference type="Gene3D" id="3.40.640.10">
    <property type="entry name" value="Type I PLP-dependent aspartate aminotransferase-like (Major domain)"/>
    <property type="match status" value="1"/>
</dbReference>
<gene>
    <name evidence="4 5" type="primary">argD</name>
    <name evidence="5" type="ORF">NCTC11297_01008</name>
</gene>
<comment type="similarity">
    <text evidence="4">Belongs to the class-III pyridoxal-phosphate-dependent aminotransferase family. ArgD subfamily.</text>
</comment>